<accession>A0A916S138</accession>
<keyword evidence="1" id="KW-1133">Transmembrane helix</keyword>
<feature type="transmembrane region" description="Helical" evidence="1">
    <location>
        <begin position="195"/>
        <end position="216"/>
    </location>
</feature>
<keyword evidence="1" id="KW-0472">Membrane</keyword>
<evidence type="ECO:0000256" key="1">
    <source>
        <dbReference type="SAM" id="Phobius"/>
    </source>
</evidence>
<organism evidence="2 3">
    <name type="scientific">Ornithinibacillus halotolerans</name>
    <dbReference type="NCBI Taxonomy" id="1274357"/>
    <lineage>
        <taxon>Bacteria</taxon>
        <taxon>Bacillati</taxon>
        <taxon>Bacillota</taxon>
        <taxon>Bacilli</taxon>
        <taxon>Bacillales</taxon>
        <taxon>Bacillaceae</taxon>
        <taxon>Ornithinibacillus</taxon>
    </lineage>
</organism>
<gene>
    <name evidence="2" type="ORF">GCM10008025_23930</name>
</gene>
<sequence length="457" mass="49654">MSIASISYRSLKNAASEAKSVAKRLDNYADAIDKRVYSKLNSYNGPWSSNLSTAKSNASSKMSTLRDRATNYSKYADDLTDLRAQCETTDRSVKSKVSSLTASFKQRHGIKDNKVISTITSLLTKFENNTAIGRWLGDVRDQFLAGLDDFKQSIKNWFHFEGGKELLKSIGVFVIELALAVATIAVAIISGGALLVIIAGVIGGFIMLLNSFANFANEIKGYKETRADNPVMGQRLRDVNTLSDMMRMEDDKGLHRFASILDGAATVTTIITAVGGIGNLAKKGYKWATGDPSNINNIKIFDIANKQNWSLFSTKLKTDVVNGITDAKRALTMGNWKFFAEYGKEFAAGFAKNFEKDFMNFTTGKDGVKSSKNILSSINSLLNNGANKNTIGGIAVPLIPITSLPGDDRIKGGDVTSIFDGISKGSEGIKKLLNPYHIDQGVMEKLTSPNNTAVGIR</sequence>
<proteinExistence type="predicted"/>
<reference evidence="2" key="2">
    <citation type="submission" date="2020-09" db="EMBL/GenBank/DDBJ databases">
        <authorList>
            <person name="Sun Q."/>
            <person name="Zhou Y."/>
        </authorList>
    </citation>
    <scope>NUCLEOTIDE SEQUENCE</scope>
    <source>
        <strain evidence="2">CGMCC 1.12408</strain>
    </source>
</reference>
<dbReference type="EMBL" id="BMEY01000011">
    <property type="protein sequence ID" value="GGA79749.1"/>
    <property type="molecule type" value="Genomic_DNA"/>
</dbReference>
<dbReference type="AlphaFoldDB" id="A0A916S138"/>
<dbReference type="RefSeq" id="WP_188384898.1">
    <property type="nucleotide sequence ID" value="NZ_BMEY01000011.1"/>
</dbReference>
<name>A0A916S138_9BACI</name>
<keyword evidence="1" id="KW-0812">Transmembrane</keyword>
<keyword evidence="3" id="KW-1185">Reference proteome</keyword>
<comment type="caution">
    <text evidence="2">The sequence shown here is derived from an EMBL/GenBank/DDBJ whole genome shotgun (WGS) entry which is preliminary data.</text>
</comment>
<reference evidence="2" key="1">
    <citation type="journal article" date="2014" name="Int. J. Syst. Evol. Microbiol.">
        <title>Complete genome sequence of Corynebacterium casei LMG S-19264T (=DSM 44701T), isolated from a smear-ripened cheese.</title>
        <authorList>
            <consortium name="US DOE Joint Genome Institute (JGI-PGF)"/>
            <person name="Walter F."/>
            <person name="Albersmeier A."/>
            <person name="Kalinowski J."/>
            <person name="Ruckert C."/>
        </authorList>
    </citation>
    <scope>NUCLEOTIDE SEQUENCE</scope>
    <source>
        <strain evidence="2">CGMCC 1.12408</strain>
    </source>
</reference>
<evidence type="ECO:0000313" key="3">
    <source>
        <dbReference type="Proteomes" id="UP000613512"/>
    </source>
</evidence>
<feature type="transmembrane region" description="Helical" evidence="1">
    <location>
        <begin position="170"/>
        <end position="189"/>
    </location>
</feature>
<evidence type="ECO:0000313" key="2">
    <source>
        <dbReference type="EMBL" id="GGA79749.1"/>
    </source>
</evidence>
<dbReference type="Proteomes" id="UP000613512">
    <property type="component" value="Unassembled WGS sequence"/>
</dbReference>
<protein>
    <submittedName>
        <fullName evidence="2">Uncharacterized protein</fullName>
    </submittedName>
</protein>